<dbReference type="EMBL" id="JAHWGI010001296">
    <property type="protein sequence ID" value="KAK3927615.1"/>
    <property type="molecule type" value="Genomic_DNA"/>
</dbReference>
<reference evidence="2" key="2">
    <citation type="journal article" date="2023" name="BMC Genomics">
        <title>Pest status, molecular evolution, and epigenetic factors derived from the genome assembly of Frankliniella fusca, a thysanopteran phytovirus vector.</title>
        <authorList>
            <person name="Catto M.A."/>
            <person name="Labadie P.E."/>
            <person name="Jacobson A.L."/>
            <person name="Kennedy G.G."/>
            <person name="Srinivasan R."/>
            <person name="Hunt B.G."/>
        </authorList>
    </citation>
    <scope>NUCLEOTIDE SEQUENCE</scope>
    <source>
        <strain evidence="2">PL_HMW_Pooled</strain>
    </source>
</reference>
<evidence type="ECO:0000313" key="2">
    <source>
        <dbReference type="EMBL" id="KAK3927615.1"/>
    </source>
</evidence>
<keyword evidence="3" id="KW-1185">Reference proteome</keyword>
<reference evidence="2" key="1">
    <citation type="submission" date="2021-07" db="EMBL/GenBank/DDBJ databases">
        <authorList>
            <person name="Catto M.A."/>
            <person name="Jacobson A."/>
            <person name="Kennedy G."/>
            <person name="Labadie P."/>
            <person name="Hunt B.G."/>
            <person name="Srinivasan R."/>
        </authorList>
    </citation>
    <scope>NUCLEOTIDE SEQUENCE</scope>
    <source>
        <strain evidence="2">PL_HMW_Pooled</strain>
        <tissue evidence="2">Head</tissue>
    </source>
</reference>
<feature type="region of interest" description="Disordered" evidence="1">
    <location>
        <begin position="100"/>
        <end position="124"/>
    </location>
</feature>
<protein>
    <submittedName>
        <fullName evidence="2">Endopeptidase p60</fullName>
    </submittedName>
</protein>
<organism evidence="2 3">
    <name type="scientific">Frankliniella fusca</name>
    <dbReference type="NCBI Taxonomy" id="407009"/>
    <lineage>
        <taxon>Eukaryota</taxon>
        <taxon>Metazoa</taxon>
        <taxon>Ecdysozoa</taxon>
        <taxon>Arthropoda</taxon>
        <taxon>Hexapoda</taxon>
        <taxon>Insecta</taxon>
        <taxon>Pterygota</taxon>
        <taxon>Neoptera</taxon>
        <taxon>Paraneoptera</taxon>
        <taxon>Thysanoptera</taxon>
        <taxon>Terebrantia</taxon>
        <taxon>Thripoidea</taxon>
        <taxon>Thripidae</taxon>
        <taxon>Frankliniella</taxon>
    </lineage>
</organism>
<sequence>MAVSPRREEDYLDIRISIAEYQAMEALYEQCTGPQEVPHWYSPAEEEEPKVNEVINEMATPPPPPVSPLKEVQQPAWQRGQRVRYAHPAAAGIVRRVPLKPLTAAPSPNAAPRRRGCRGGAGRRPEKLAAALAVPIVAPNVRARQEVQVRTPRLTDDLRARLGEKPLRV</sequence>
<evidence type="ECO:0000256" key="1">
    <source>
        <dbReference type="SAM" id="MobiDB-lite"/>
    </source>
</evidence>
<dbReference type="AlphaFoldDB" id="A0AAE1HVP2"/>
<name>A0AAE1HVP2_9NEOP</name>
<gene>
    <name evidence="2" type="ORF">KUF71_015900</name>
</gene>
<proteinExistence type="predicted"/>
<dbReference type="Proteomes" id="UP001219518">
    <property type="component" value="Unassembled WGS sequence"/>
</dbReference>
<evidence type="ECO:0000313" key="3">
    <source>
        <dbReference type="Proteomes" id="UP001219518"/>
    </source>
</evidence>
<comment type="caution">
    <text evidence="2">The sequence shown here is derived from an EMBL/GenBank/DDBJ whole genome shotgun (WGS) entry which is preliminary data.</text>
</comment>
<accession>A0AAE1HVP2</accession>